<evidence type="ECO:0000313" key="3">
    <source>
        <dbReference type="EMBL" id="MCD7450130.1"/>
    </source>
</evidence>
<dbReference type="Proteomes" id="UP000823775">
    <property type="component" value="Unassembled WGS sequence"/>
</dbReference>
<dbReference type="PANTHER" id="PTHR33122:SF79">
    <property type="entry name" value="LIPID-TRANSFER PROTEIN DIR1"/>
    <property type="match status" value="1"/>
</dbReference>
<protein>
    <recommendedName>
        <fullName evidence="2">Bifunctional inhibitor/plant lipid transfer protein/seed storage helical domain-containing protein</fullName>
    </recommendedName>
</protein>
<dbReference type="SMART" id="SM00499">
    <property type="entry name" value="AAI"/>
    <property type="match status" value="1"/>
</dbReference>
<keyword evidence="4" id="KW-1185">Reference proteome</keyword>
<dbReference type="InterPro" id="IPR036312">
    <property type="entry name" value="Bifun_inhib/LTP/seed_sf"/>
</dbReference>
<accession>A0ABS8RTI5</accession>
<gene>
    <name evidence="3" type="ORF">HAX54_003696</name>
</gene>
<organism evidence="3 4">
    <name type="scientific">Datura stramonium</name>
    <name type="common">Jimsonweed</name>
    <name type="synonym">Common thornapple</name>
    <dbReference type="NCBI Taxonomy" id="4076"/>
    <lineage>
        <taxon>Eukaryota</taxon>
        <taxon>Viridiplantae</taxon>
        <taxon>Streptophyta</taxon>
        <taxon>Embryophyta</taxon>
        <taxon>Tracheophyta</taxon>
        <taxon>Spermatophyta</taxon>
        <taxon>Magnoliopsida</taxon>
        <taxon>eudicotyledons</taxon>
        <taxon>Gunneridae</taxon>
        <taxon>Pentapetalae</taxon>
        <taxon>asterids</taxon>
        <taxon>lamiids</taxon>
        <taxon>Solanales</taxon>
        <taxon>Solanaceae</taxon>
        <taxon>Solanoideae</taxon>
        <taxon>Datureae</taxon>
        <taxon>Datura</taxon>
    </lineage>
</organism>
<dbReference type="Gene3D" id="1.10.110.10">
    <property type="entry name" value="Plant lipid-transfer and hydrophobic proteins"/>
    <property type="match status" value="1"/>
</dbReference>
<feature type="signal peptide" evidence="1">
    <location>
        <begin position="1"/>
        <end position="27"/>
    </location>
</feature>
<dbReference type="CDD" id="cd04660">
    <property type="entry name" value="nsLTP_like"/>
    <property type="match status" value="1"/>
</dbReference>
<comment type="caution">
    <text evidence="3">The sequence shown here is derived from an EMBL/GenBank/DDBJ whole genome shotgun (WGS) entry which is preliminary data.</text>
</comment>
<reference evidence="3 4" key="1">
    <citation type="journal article" date="2021" name="BMC Genomics">
        <title>Datura genome reveals duplications of psychoactive alkaloid biosynthetic genes and high mutation rate following tissue culture.</title>
        <authorList>
            <person name="Rajewski A."/>
            <person name="Carter-House D."/>
            <person name="Stajich J."/>
            <person name="Litt A."/>
        </authorList>
    </citation>
    <scope>NUCLEOTIDE SEQUENCE [LARGE SCALE GENOMIC DNA]</scope>
    <source>
        <strain evidence="3">AR-01</strain>
    </source>
</reference>
<feature type="domain" description="Bifunctional inhibitor/plant lipid transfer protein/seed storage helical" evidence="2">
    <location>
        <begin position="34"/>
        <end position="105"/>
    </location>
</feature>
<dbReference type="Pfam" id="PF14368">
    <property type="entry name" value="LTP_2"/>
    <property type="match status" value="1"/>
</dbReference>
<dbReference type="PANTHER" id="PTHR33122">
    <property type="entry name" value="LIPID BINDING PROTEIN-RELATED"/>
    <property type="match status" value="1"/>
</dbReference>
<evidence type="ECO:0000313" key="4">
    <source>
        <dbReference type="Proteomes" id="UP000823775"/>
    </source>
</evidence>
<dbReference type="InterPro" id="IPR044741">
    <property type="entry name" value="NsLTP-like"/>
</dbReference>
<name>A0ABS8RTI5_DATST</name>
<dbReference type="InterPro" id="IPR016140">
    <property type="entry name" value="Bifunc_inhib/LTP/seed_store"/>
</dbReference>
<dbReference type="SUPFAM" id="SSF47699">
    <property type="entry name" value="Bifunctional inhibitor/lipid-transfer protein/seed storage 2S albumin"/>
    <property type="match status" value="1"/>
</dbReference>
<evidence type="ECO:0000256" key="1">
    <source>
        <dbReference type="SAM" id="SignalP"/>
    </source>
</evidence>
<keyword evidence="1" id="KW-0732">Signal</keyword>
<proteinExistence type="predicted"/>
<sequence length="107" mass="11343">MEAKQNFVIFAAVLLMVAAIGMQMATAGDNNPLCGLSINDLMTCKSAVSGPKPLPPSDKCCAVLRKADLPCLCTFKNSPMLSTFKINSTLAMELPSKCKLDSPNCDS</sequence>
<dbReference type="EMBL" id="JACEIK010000117">
    <property type="protein sequence ID" value="MCD7450130.1"/>
    <property type="molecule type" value="Genomic_DNA"/>
</dbReference>
<feature type="chain" id="PRO_5045365547" description="Bifunctional inhibitor/plant lipid transfer protein/seed storage helical domain-containing protein" evidence="1">
    <location>
        <begin position="28"/>
        <end position="107"/>
    </location>
</feature>
<evidence type="ECO:0000259" key="2">
    <source>
        <dbReference type="SMART" id="SM00499"/>
    </source>
</evidence>
<dbReference type="InterPro" id="IPR039265">
    <property type="entry name" value="DIR1-like"/>
</dbReference>